<dbReference type="InterPro" id="IPR036390">
    <property type="entry name" value="WH_DNA-bd_sf"/>
</dbReference>
<dbReference type="GO" id="GO:0003677">
    <property type="term" value="F:DNA binding"/>
    <property type="evidence" value="ECO:0007669"/>
    <property type="project" value="UniProtKB-KW"/>
</dbReference>
<dbReference type="RefSeq" id="WP_323468064.1">
    <property type="nucleotide sequence ID" value="NZ_JAWJAY010000758.1"/>
</dbReference>
<organism evidence="3 4">
    <name type="scientific">Alkalihalophilus pseudofirmus</name>
    <name type="common">Bacillus pseudofirmus</name>
    <dbReference type="NCBI Taxonomy" id="79885"/>
    <lineage>
        <taxon>Bacteria</taxon>
        <taxon>Bacillati</taxon>
        <taxon>Bacillota</taxon>
        <taxon>Bacilli</taxon>
        <taxon>Bacillales</taxon>
        <taxon>Bacillaceae</taxon>
        <taxon>Alkalihalophilus</taxon>
    </lineage>
</organism>
<dbReference type="GO" id="GO:0003700">
    <property type="term" value="F:DNA-binding transcription factor activity"/>
    <property type="evidence" value="ECO:0007669"/>
    <property type="project" value="InterPro"/>
</dbReference>
<dbReference type="EMBL" id="JAWJAY010000758">
    <property type="protein sequence ID" value="MDV2887982.1"/>
    <property type="molecule type" value="Genomic_DNA"/>
</dbReference>
<feature type="non-terminal residue" evidence="3">
    <location>
        <position position="87"/>
    </location>
</feature>
<evidence type="ECO:0000256" key="1">
    <source>
        <dbReference type="ARBA" id="ARBA00023125"/>
    </source>
</evidence>
<dbReference type="InterPro" id="IPR000835">
    <property type="entry name" value="HTH_MarR-typ"/>
</dbReference>
<dbReference type="AlphaFoldDB" id="A0AAJ2U5N1"/>
<protein>
    <submittedName>
        <fullName evidence="3">MarR family transcriptional regulator</fullName>
    </submittedName>
</protein>
<name>A0AAJ2U5N1_ALKPS</name>
<comment type="caution">
    <text evidence="3">The sequence shown here is derived from an EMBL/GenBank/DDBJ whole genome shotgun (WGS) entry which is preliminary data.</text>
</comment>
<dbReference type="Pfam" id="PF01047">
    <property type="entry name" value="MarR"/>
    <property type="match status" value="1"/>
</dbReference>
<evidence type="ECO:0000259" key="2">
    <source>
        <dbReference type="PROSITE" id="PS50995"/>
    </source>
</evidence>
<dbReference type="Gene3D" id="1.10.10.10">
    <property type="entry name" value="Winged helix-like DNA-binding domain superfamily/Winged helix DNA-binding domain"/>
    <property type="match status" value="1"/>
</dbReference>
<evidence type="ECO:0000313" key="4">
    <source>
        <dbReference type="Proteomes" id="UP001285636"/>
    </source>
</evidence>
<proteinExistence type="predicted"/>
<reference evidence="3" key="1">
    <citation type="submission" date="2023-10" db="EMBL/GenBank/DDBJ databases">
        <title>Screening of Alkalihalophilus pseudofirmusBZ-TG-HK211 and Its Alleviation of Salt Stress on Rapeseed Growth.</title>
        <authorList>
            <person name="Zhao B."/>
            <person name="Guo T."/>
        </authorList>
    </citation>
    <scope>NUCLEOTIDE SEQUENCE</scope>
    <source>
        <strain evidence="3">BZ-TG-HK211</strain>
    </source>
</reference>
<sequence>KTVANIESATAQKLLQVFMQFRKAGWHDKKNRRYNPSEFKVLAAIEQGANKKQREMKVSEISQLLKVTPPTVTQIINTLEKDGLIER</sequence>
<dbReference type="InterPro" id="IPR036388">
    <property type="entry name" value="WH-like_DNA-bd_sf"/>
</dbReference>
<dbReference type="Proteomes" id="UP001285636">
    <property type="component" value="Unassembled WGS sequence"/>
</dbReference>
<dbReference type="PROSITE" id="PS50995">
    <property type="entry name" value="HTH_MARR_2"/>
    <property type="match status" value="1"/>
</dbReference>
<gene>
    <name evidence="3" type="ORF">RYX45_22705</name>
</gene>
<dbReference type="SUPFAM" id="SSF46785">
    <property type="entry name" value="Winged helix' DNA-binding domain"/>
    <property type="match status" value="1"/>
</dbReference>
<dbReference type="CDD" id="cd00090">
    <property type="entry name" value="HTH_ARSR"/>
    <property type="match status" value="1"/>
</dbReference>
<keyword evidence="1" id="KW-0238">DNA-binding</keyword>
<accession>A0AAJ2U5N1</accession>
<feature type="domain" description="HTH marR-type" evidence="2">
    <location>
        <begin position="7"/>
        <end position="87"/>
    </location>
</feature>
<evidence type="ECO:0000313" key="3">
    <source>
        <dbReference type="EMBL" id="MDV2887982.1"/>
    </source>
</evidence>
<feature type="non-terminal residue" evidence="3">
    <location>
        <position position="1"/>
    </location>
</feature>
<dbReference type="InterPro" id="IPR011991">
    <property type="entry name" value="ArsR-like_HTH"/>
</dbReference>